<name>A0A919P7F6_9CELL</name>
<keyword evidence="1" id="KW-0472">Membrane</keyword>
<dbReference type="EMBL" id="BONO01000002">
    <property type="protein sequence ID" value="GIG34993.1"/>
    <property type="molecule type" value="Genomic_DNA"/>
</dbReference>
<keyword evidence="1" id="KW-0812">Transmembrane</keyword>
<accession>A0A919P7F6</accession>
<dbReference type="Proteomes" id="UP000642125">
    <property type="component" value="Unassembled WGS sequence"/>
</dbReference>
<gene>
    <name evidence="2" type="ORF">Cpa01nite_03740</name>
</gene>
<keyword evidence="1" id="KW-1133">Transmembrane helix</keyword>
<protein>
    <submittedName>
        <fullName evidence="2">Uncharacterized protein</fullName>
    </submittedName>
</protein>
<evidence type="ECO:0000256" key="1">
    <source>
        <dbReference type="SAM" id="Phobius"/>
    </source>
</evidence>
<dbReference type="AlphaFoldDB" id="A0A919P7F6"/>
<feature type="transmembrane region" description="Helical" evidence="1">
    <location>
        <begin position="83"/>
        <end position="110"/>
    </location>
</feature>
<keyword evidence="3" id="KW-1185">Reference proteome</keyword>
<proteinExistence type="predicted"/>
<comment type="caution">
    <text evidence="2">The sequence shown here is derived from an EMBL/GenBank/DDBJ whole genome shotgun (WGS) entry which is preliminary data.</text>
</comment>
<sequence length="142" mass="14665">MASPASPQLRTSPRRYAADTWPAGPAARWALRVGLALPFAVVALLSRDAGWVPTANEALAARGDLVQWGDTGLAWIAQVFPPLAAALASLLGGSTLAMSLVAAVVLGLTLQRLAAVLVREGLGPWATAAVLGTLVLTPPLYY</sequence>
<evidence type="ECO:0000313" key="3">
    <source>
        <dbReference type="Proteomes" id="UP000642125"/>
    </source>
</evidence>
<dbReference type="RefSeq" id="WP_203667036.1">
    <property type="nucleotide sequence ID" value="NZ_BONO01000002.1"/>
</dbReference>
<organism evidence="2 3">
    <name type="scientific">Cellulomonas pakistanensis</name>
    <dbReference type="NCBI Taxonomy" id="992287"/>
    <lineage>
        <taxon>Bacteria</taxon>
        <taxon>Bacillati</taxon>
        <taxon>Actinomycetota</taxon>
        <taxon>Actinomycetes</taxon>
        <taxon>Micrococcales</taxon>
        <taxon>Cellulomonadaceae</taxon>
        <taxon>Cellulomonas</taxon>
    </lineage>
</organism>
<evidence type="ECO:0000313" key="2">
    <source>
        <dbReference type="EMBL" id="GIG34993.1"/>
    </source>
</evidence>
<reference evidence="2" key="1">
    <citation type="submission" date="2021-01" db="EMBL/GenBank/DDBJ databases">
        <title>Whole genome shotgun sequence of Cellulomonas pakistanensis NBRC 110800.</title>
        <authorList>
            <person name="Komaki H."/>
            <person name="Tamura T."/>
        </authorList>
    </citation>
    <scope>NUCLEOTIDE SEQUENCE</scope>
    <source>
        <strain evidence="2">NBRC 110800</strain>
    </source>
</reference>
<feature type="transmembrane region" description="Helical" evidence="1">
    <location>
        <begin position="122"/>
        <end position="141"/>
    </location>
</feature>